<keyword evidence="4" id="KW-1185">Reference proteome</keyword>
<dbReference type="PANTHER" id="PTHR45125:SF3">
    <property type="entry name" value="NO-APICAL-MERISTEM-ASSOCIATED CARBOXY-TERMINAL DOMAIN PROTEIN"/>
    <property type="match status" value="1"/>
</dbReference>
<accession>A0A6G1EJS5</accession>
<dbReference type="OrthoDB" id="674687at2759"/>
<comment type="caution">
    <text evidence="3">The sequence shown here is derived from an EMBL/GenBank/DDBJ whole genome shotgun (WGS) entry which is preliminary data.</text>
</comment>
<proteinExistence type="predicted"/>
<organism evidence="3 4">
    <name type="scientific">Oryza meyeriana var. granulata</name>
    <dbReference type="NCBI Taxonomy" id="110450"/>
    <lineage>
        <taxon>Eukaryota</taxon>
        <taxon>Viridiplantae</taxon>
        <taxon>Streptophyta</taxon>
        <taxon>Embryophyta</taxon>
        <taxon>Tracheophyta</taxon>
        <taxon>Spermatophyta</taxon>
        <taxon>Magnoliopsida</taxon>
        <taxon>Liliopsida</taxon>
        <taxon>Poales</taxon>
        <taxon>Poaceae</taxon>
        <taxon>BOP clade</taxon>
        <taxon>Oryzoideae</taxon>
        <taxon>Oryzeae</taxon>
        <taxon>Oryzinae</taxon>
        <taxon>Oryza</taxon>
        <taxon>Oryza meyeriana</taxon>
    </lineage>
</organism>
<evidence type="ECO:0000256" key="1">
    <source>
        <dbReference type="SAM" id="MobiDB-lite"/>
    </source>
</evidence>
<feature type="region of interest" description="Disordered" evidence="1">
    <location>
        <begin position="268"/>
        <end position="287"/>
    </location>
</feature>
<reference evidence="3 4" key="1">
    <citation type="submission" date="2019-11" db="EMBL/GenBank/DDBJ databases">
        <title>Whole genome sequence of Oryza granulata.</title>
        <authorList>
            <person name="Li W."/>
        </authorList>
    </citation>
    <scope>NUCLEOTIDE SEQUENCE [LARGE SCALE GENOMIC DNA]</scope>
    <source>
        <strain evidence="4">cv. Menghai</strain>
        <tissue evidence="3">Leaf</tissue>
    </source>
</reference>
<name>A0A6G1EJS5_9ORYZ</name>
<evidence type="ECO:0000259" key="2">
    <source>
        <dbReference type="Pfam" id="PF14303"/>
    </source>
</evidence>
<feature type="domain" description="No apical meristem-associated C-terminal" evidence="2">
    <location>
        <begin position="225"/>
        <end position="292"/>
    </location>
</feature>
<feature type="compositionally biased region" description="Polar residues" evidence="1">
    <location>
        <begin position="72"/>
        <end position="85"/>
    </location>
</feature>
<sequence>ENVPAYCCSVARSFAAASSCPAAVLFSPAAGREVPPSSSAASVHAAFRSRFLAQAPVRATVSPASRILHTGGRTSAASPPISTGTVIRPSDPTRPAAAPAHRVSLAPPRPGHPLFSGDAQAIAARGGYTATIGDAQAVAPTDNDTADINLQTDWSLGDEEEFQHQSNLDRSQSPLMYRWSAIQEAVNKFCGCISWIENRNQSGATIEDKLSDARKLYKVEDKQKRSFMYMHCYNLLKNQPKWIERCIQLAAPKTSNKKQKINATSSPALYTPACNEGNNGDESEAADPDAATNAMWGVGQKSAAAVVGSWAALQILPTASVGDRQRLQHADGMGGGDFAVVLAPATGFWWQPRTESDQAATPTPID</sequence>
<evidence type="ECO:0000313" key="4">
    <source>
        <dbReference type="Proteomes" id="UP000479710"/>
    </source>
</evidence>
<dbReference type="EMBL" id="SPHZ02000003">
    <property type="protein sequence ID" value="KAF0924997.1"/>
    <property type="molecule type" value="Genomic_DNA"/>
</dbReference>
<gene>
    <name evidence="3" type="ORF">E2562_015060</name>
</gene>
<dbReference type="AlphaFoldDB" id="A0A6G1EJS5"/>
<evidence type="ECO:0000313" key="3">
    <source>
        <dbReference type="EMBL" id="KAF0924997.1"/>
    </source>
</evidence>
<protein>
    <recommendedName>
        <fullName evidence="2">No apical meristem-associated C-terminal domain-containing protein</fullName>
    </recommendedName>
</protein>
<feature type="region of interest" description="Disordered" evidence="1">
    <location>
        <begin position="70"/>
        <end position="110"/>
    </location>
</feature>
<dbReference type="InterPro" id="IPR029466">
    <property type="entry name" value="NAM-associated_C"/>
</dbReference>
<dbReference type="PANTHER" id="PTHR45125">
    <property type="entry name" value="F21J9.4-RELATED"/>
    <property type="match status" value="1"/>
</dbReference>
<feature type="non-terminal residue" evidence="3">
    <location>
        <position position="1"/>
    </location>
</feature>
<dbReference type="Proteomes" id="UP000479710">
    <property type="component" value="Unassembled WGS sequence"/>
</dbReference>
<dbReference type="Pfam" id="PF14303">
    <property type="entry name" value="NAM-associated"/>
    <property type="match status" value="1"/>
</dbReference>